<dbReference type="InterPro" id="IPR006560">
    <property type="entry name" value="AWS_dom"/>
</dbReference>
<evidence type="ECO:0000256" key="6">
    <source>
        <dbReference type="ARBA" id="ARBA00022691"/>
    </source>
</evidence>
<accession>A0A9J5Y2R8</accession>
<reference evidence="11 12" key="1">
    <citation type="submission" date="2020-09" db="EMBL/GenBank/DDBJ databases">
        <title>De no assembly of potato wild relative species, Solanum commersonii.</title>
        <authorList>
            <person name="Cho K."/>
        </authorList>
    </citation>
    <scope>NUCLEOTIDE SEQUENCE [LARGE SCALE GENOMIC DNA]</scope>
    <source>
        <strain evidence="11">LZ3.2</strain>
        <tissue evidence="11">Leaf</tissue>
    </source>
</reference>
<proteinExistence type="predicted"/>
<feature type="domain" description="AWS" evidence="10">
    <location>
        <begin position="29"/>
        <end position="80"/>
    </location>
</feature>
<dbReference type="PANTHER" id="PTHR22884">
    <property type="entry name" value="SET DOMAIN PROTEINS"/>
    <property type="match status" value="1"/>
</dbReference>
<dbReference type="SMART" id="SM00570">
    <property type="entry name" value="AWS"/>
    <property type="match status" value="1"/>
</dbReference>
<gene>
    <name evidence="11" type="ORF">H5410_035474</name>
</gene>
<dbReference type="GO" id="GO:0032259">
    <property type="term" value="P:methylation"/>
    <property type="evidence" value="ECO:0007669"/>
    <property type="project" value="UniProtKB-KW"/>
</dbReference>
<evidence type="ECO:0000256" key="1">
    <source>
        <dbReference type="ARBA" id="ARBA00004123"/>
    </source>
</evidence>
<keyword evidence="3" id="KW-0158">Chromosome</keyword>
<feature type="compositionally biased region" description="Acidic residues" evidence="8">
    <location>
        <begin position="455"/>
        <end position="467"/>
    </location>
</feature>
<dbReference type="PROSITE" id="PS51215">
    <property type="entry name" value="AWS"/>
    <property type="match status" value="1"/>
</dbReference>
<evidence type="ECO:0008006" key="13">
    <source>
        <dbReference type="Google" id="ProtNLM"/>
    </source>
</evidence>
<dbReference type="GO" id="GO:0005694">
    <property type="term" value="C:chromosome"/>
    <property type="evidence" value="ECO:0007669"/>
    <property type="project" value="UniProtKB-SubCell"/>
</dbReference>
<dbReference type="OrthoDB" id="2422440at2759"/>
<evidence type="ECO:0000313" key="11">
    <source>
        <dbReference type="EMBL" id="KAG5594242.1"/>
    </source>
</evidence>
<dbReference type="SUPFAM" id="SSF82199">
    <property type="entry name" value="SET domain"/>
    <property type="match status" value="1"/>
</dbReference>
<dbReference type="InterPro" id="IPR001214">
    <property type="entry name" value="SET_dom"/>
</dbReference>
<dbReference type="Gene3D" id="2.170.270.10">
    <property type="entry name" value="SET domain"/>
    <property type="match status" value="1"/>
</dbReference>
<dbReference type="GO" id="GO:0042054">
    <property type="term" value="F:histone methyltransferase activity"/>
    <property type="evidence" value="ECO:0007669"/>
    <property type="project" value="InterPro"/>
</dbReference>
<evidence type="ECO:0000256" key="4">
    <source>
        <dbReference type="ARBA" id="ARBA00022603"/>
    </source>
</evidence>
<feature type="region of interest" description="Disordered" evidence="8">
    <location>
        <begin position="315"/>
        <end position="365"/>
    </location>
</feature>
<feature type="compositionally biased region" description="Basic residues" evidence="8">
    <location>
        <begin position="354"/>
        <end position="365"/>
    </location>
</feature>
<feature type="domain" description="SET" evidence="9">
    <location>
        <begin position="82"/>
        <end position="183"/>
    </location>
</feature>
<dbReference type="GO" id="GO:0005634">
    <property type="term" value="C:nucleus"/>
    <property type="evidence" value="ECO:0007669"/>
    <property type="project" value="UniProtKB-SubCell"/>
</dbReference>
<evidence type="ECO:0000259" key="10">
    <source>
        <dbReference type="PROSITE" id="PS51215"/>
    </source>
</evidence>
<feature type="non-terminal residue" evidence="11">
    <location>
        <position position="1"/>
    </location>
</feature>
<comment type="subcellular location">
    <subcellularLocation>
        <location evidence="2">Chromosome</location>
    </subcellularLocation>
    <subcellularLocation>
        <location evidence="1">Nucleus</location>
    </subcellularLocation>
</comment>
<protein>
    <recommendedName>
        <fullName evidence="13">SET domain protein</fullName>
    </recommendedName>
</protein>
<dbReference type="InterPro" id="IPR046341">
    <property type="entry name" value="SET_dom_sf"/>
</dbReference>
<keyword evidence="5" id="KW-0808">Transferase</keyword>
<evidence type="ECO:0000256" key="3">
    <source>
        <dbReference type="ARBA" id="ARBA00022454"/>
    </source>
</evidence>
<dbReference type="SMART" id="SM00317">
    <property type="entry name" value="SET"/>
    <property type="match status" value="1"/>
</dbReference>
<evidence type="ECO:0000256" key="2">
    <source>
        <dbReference type="ARBA" id="ARBA00004286"/>
    </source>
</evidence>
<sequence>VQLPEGVTPFVQITQNEFLGRKHKKLKEEDVAVCECKYGVNDPETACGERCLNVLTSTECTLGYCQSGENCRNQRFQKCEYAKTKLFRTEGRGWGLLADENIKAGQFFMEYCGEVLSSEAAKKRCLAYEAHKVKDAYIISVNANYFIDATKKGSLARFINHSWVGIFAKRDISVGMELSYNYNFEWYGGAPVRCLCEAANCSLFLGSKSQGFKLAQECSHVWEEEDNRYIVDNLPLYDTTDDDESSPVISGTTGGNEHTYKVLNDSEASTLKLEQTNSKTKKKCQPKPKLKGCNQVCEEGDNRFIVDNLPLYDTTDDDESSPVISGTSGGNEHTKILNDGEGSTFKVEPTNSATKKKSQHKPKLKRLKTADPGWKYGKRASETNKAAVECNFCKKVTNGGIFRHKQHLIGTCRDVTRCEQCPDVVREEMKKYVDVKKKQKRQSLLQSDVTNVGDDKDEDIEEGEAIE</sequence>
<keyword evidence="4" id="KW-0489">Methyltransferase</keyword>
<evidence type="ECO:0000313" key="12">
    <source>
        <dbReference type="Proteomes" id="UP000824120"/>
    </source>
</evidence>
<dbReference type="Pfam" id="PF17907">
    <property type="entry name" value="AWS"/>
    <property type="match status" value="1"/>
</dbReference>
<dbReference type="PROSITE" id="PS50280">
    <property type="entry name" value="SET"/>
    <property type="match status" value="1"/>
</dbReference>
<evidence type="ECO:0000259" key="9">
    <source>
        <dbReference type="PROSITE" id="PS50280"/>
    </source>
</evidence>
<evidence type="ECO:0000256" key="5">
    <source>
        <dbReference type="ARBA" id="ARBA00022679"/>
    </source>
</evidence>
<keyword evidence="7" id="KW-0539">Nucleus</keyword>
<dbReference type="Proteomes" id="UP000824120">
    <property type="component" value="Chromosome 7"/>
</dbReference>
<keyword evidence="12" id="KW-1185">Reference proteome</keyword>
<dbReference type="AlphaFoldDB" id="A0A9J5Y2R8"/>
<dbReference type="Pfam" id="PF00856">
    <property type="entry name" value="SET"/>
    <property type="match status" value="1"/>
</dbReference>
<evidence type="ECO:0000256" key="7">
    <source>
        <dbReference type="ARBA" id="ARBA00023242"/>
    </source>
</evidence>
<feature type="region of interest" description="Disordered" evidence="8">
    <location>
        <begin position="436"/>
        <end position="467"/>
    </location>
</feature>
<dbReference type="EMBL" id="JACXVP010000007">
    <property type="protein sequence ID" value="KAG5594242.1"/>
    <property type="molecule type" value="Genomic_DNA"/>
</dbReference>
<comment type="caution">
    <text evidence="11">The sequence shown here is derived from an EMBL/GenBank/DDBJ whole genome shotgun (WGS) entry which is preliminary data.</text>
</comment>
<evidence type="ECO:0000256" key="8">
    <source>
        <dbReference type="SAM" id="MobiDB-lite"/>
    </source>
</evidence>
<name>A0A9J5Y2R8_SOLCO</name>
<keyword evidence="6" id="KW-0949">S-adenosyl-L-methionine</keyword>
<dbReference type="InterPro" id="IPR050777">
    <property type="entry name" value="SET2_Histone-Lys_MeTrsfase"/>
</dbReference>
<organism evidence="11 12">
    <name type="scientific">Solanum commersonii</name>
    <name type="common">Commerson's wild potato</name>
    <name type="synonym">Commerson's nightshade</name>
    <dbReference type="NCBI Taxonomy" id="4109"/>
    <lineage>
        <taxon>Eukaryota</taxon>
        <taxon>Viridiplantae</taxon>
        <taxon>Streptophyta</taxon>
        <taxon>Embryophyta</taxon>
        <taxon>Tracheophyta</taxon>
        <taxon>Spermatophyta</taxon>
        <taxon>Magnoliopsida</taxon>
        <taxon>eudicotyledons</taxon>
        <taxon>Gunneridae</taxon>
        <taxon>Pentapetalae</taxon>
        <taxon>asterids</taxon>
        <taxon>lamiids</taxon>
        <taxon>Solanales</taxon>
        <taxon>Solanaceae</taxon>
        <taxon>Solanoideae</taxon>
        <taxon>Solaneae</taxon>
        <taxon>Solanum</taxon>
    </lineage>
</organism>